<protein>
    <submittedName>
        <fullName evidence="8">Tetratricopeptide repeat protein</fullName>
    </submittedName>
</protein>
<dbReference type="PIRSF" id="PIRSF031802">
    <property type="entry name" value="UCP031802"/>
    <property type="match status" value="1"/>
</dbReference>
<feature type="domain" description="HemY N-terminal" evidence="7">
    <location>
        <begin position="30"/>
        <end position="143"/>
    </location>
</feature>
<evidence type="ECO:0000256" key="4">
    <source>
        <dbReference type="ARBA" id="ARBA00023136"/>
    </source>
</evidence>
<evidence type="ECO:0000313" key="9">
    <source>
        <dbReference type="Proteomes" id="UP000325291"/>
    </source>
</evidence>
<keyword evidence="9" id="KW-1185">Reference proteome</keyword>
<feature type="compositionally biased region" description="Basic and acidic residues" evidence="5">
    <location>
        <begin position="480"/>
        <end position="492"/>
    </location>
</feature>
<reference evidence="8 9" key="1">
    <citation type="submission" date="2019-07" db="EMBL/GenBank/DDBJ databases">
        <title>Aquicoccus porphyridii gen. nov., sp. nov., isolated from a small marine red alga, Porphyridium marinum.</title>
        <authorList>
            <person name="Liu L."/>
        </authorList>
    </citation>
    <scope>NUCLEOTIDE SEQUENCE [LARGE SCALE GENOMIC DNA]</scope>
    <source>
        <strain evidence="8 9">L1 8-17</strain>
    </source>
</reference>
<dbReference type="Proteomes" id="UP000325291">
    <property type="component" value="Unassembled WGS sequence"/>
</dbReference>
<dbReference type="Pfam" id="PF14559">
    <property type="entry name" value="TPR_19"/>
    <property type="match status" value="1"/>
</dbReference>
<organism evidence="8 9">
    <name type="scientific">Aquicoccus porphyridii</name>
    <dbReference type="NCBI Taxonomy" id="1852029"/>
    <lineage>
        <taxon>Bacteria</taxon>
        <taxon>Pseudomonadati</taxon>
        <taxon>Pseudomonadota</taxon>
        <taxon>Alphaproteobacteria</taxon>
        <taxon>Rhodobacterales</taxon>
        <taxon>Paracoccaceae</taxon>
        <taxon>Aquicoccus</taxon>
    </lineage>
</organism>
<feature type="transmembrane region" description="Helical" evidence="6">
    <location>
        <begin position="46"/>
        <end position="73"/>
    </location>
</feature>
<evidence type="ECO:0000259" key="7">
    <source>
        <dbReference type="Pfam" id="PF07219"/>
    </source>
</evidence>
<dbReference type="InterPro" id="IPR010817">
    <property type="entry name" value="HemY_N"/>
</dbReference>
<feature type="region of interest" description="Disordered" evidence="5">
    <location>
        <begin position="459"/>
        <end position="492"/>
    </location>
</feature>
<dbReference type="GO" id="GO:0016020">
    <property type="term" value="C:membrane"/>
    <property type="evidence" value="ECO:0007669"/>
    <property type="project" value="UniProtKB-SubCell"/>
</dbReference>
<gene>
    <name evidence="8" type="ORF">FLO80_13370</name>
</gene>
<evidence type="ECO:0000256" key="5">
    <source>
        <dbReference type="SAM" id="MobiDB-lite"/>
    </source>
</evidence>
<dbReference type="Pfam" id="PF07219">
    <property type="entry name" value="HemY_N"/>
    <property type="match status" value="1"/>
</dbReference>
<dbReference type="RefSeq" id="WP_111368711.1">
    <property type="nucleotide sequence ID" value="NZ_VINQ01000010.1"/>
</dbReference>
<evidence type="ECO:0000256" key="1">
    <source>
        <dbReference type="ARBA" id="ARBA00004370"/>
    </source>
</evidence>
<dbReference type="InterPro" id="IPR011990">
    <property type="entry name" value="TPR-like_helical_dom_sf"/>
</dbReference>
<accession>A0A5A9Z7X9</accession>
<evidence type="ECO:0000256" key="6">
    <source>
        <dbReference type="SAM" id="Phobius"/>
    </source>
</evidence>
<feature type="transmembrane region" description="Helical" evidence="6">
    <location>
        <begin position="6"/>
        <end position="26"/>
    </location>
</feature>
<feature type="compositionally biased region" description="Acidic residues" evidence="5">
    <location>
        <begin position="459"/>
        <end position="479"/>
    </location>
</feature>
<sequence length="492" mass="53934">MLWSLIKIVLFVVLVAVATLGAGYLLEMEGGVRIAFAGQEITLSPLMSVIAALLVILAVWLFLRLFGLLIALLKFLNGDETALSRWFDRNRERKGYDALAQGMLALASGEGKLAMSKAGKAEKYLRKPELTNLLTAQAAEMTGDAKKAEQVYKRLLKHDSTRFVGVRGIMKQKLAEGDTDMALKLARSAFALKPSHAETQDILLGLQAGSADWKGARETLAAKRRHGTLPRDVHKRREAVLALQEAKGVIEEGASIEAREAAIAANKLSPDLVPAAVMAARMYIDEGKPRYAVRVIKKAWEAAPHPDLAAAFAGIAPDETPAERLKRFAKLTKIQPDHRETRLLLAELNIAAEDFPQARRELGDLPERDPDARVFTIMAAIERGEGGSDAVVKGWLARALNAPRGPQWVCDKCHHIHAEWVPVCENCDALDTLSWTAPPQSQVTMPAGTEMLPLIVGAIEDDTERDEEPTDESEIIDAEDVLHEPAPERENK</sequence>
<dbReference type="InterPro" id="IPR016982">
    <property type="entry name" value="Mms48"/>
</dbReference>
<proteinExistence type="predicted"/>
<comment type="subcellular location">
    <subcellularLocation>
        <location evidence="1">Membrane</location>
    </subcellularLocation>
</comment>
<dbReference type="SUPFAM" id="SSF48452">
    <property type="entry name" value="TPR-like"/>
    <property type="match status" value="1"/>
</dbReference>
<evidence type="ECO:0000313" key="8">
    <source>
        <dbReference type="EMBL" id="KAA0913271.1"/>
    </source>
</evidence>
<dbReference type="Gene3D" id="1.25.40.10">
    <property type="entry name" value="Tetratricopeptide repeat domain"/>
    <property type="match status" value="2"/>
</dbReference>
<keyword evidence="2 6" id="KW-0812">Transmembrane</keyword>
<comment type="caution">
    <text evidence="8">The sequence shown here is derived from an EMBL/GenBank/DDBJ whole genome shotgun (WGS) entry which is preliminary data.</text>
</comment>
<dbReference type="AlphaFoldDB" id="A0A5A9Z7X9"/>
<keyword evidence="3 6" id="KW-1133">Transmembrane helix</keyword>
<dbReference type="EMBL" id="VINQ01000010">
    <property type="protein sequence ID" value="KAA0913271.1"/>
    <property type="molecule type" value="Genomic_DNA"/>
</dbReference>
<evidence type="ECO:0000256" key="3">
    <source>
        <dbReference type="ARBA" id="ARBA00022989"/>
    </source>
</evidence>
<evidence type="ECO:0000256" key="2">
    <source>
        <dbReference type="ARBA" id="ARBA00022692"/>
    </source>
</evidence>
<name>A0A5A9Z7X9_9RHOB</name>
<keyword evidence="4 6" id="KW-0472">Membrane</keyword>